<evidence type="ECO:0000313" key="3">
    <source>
        <dbReference type="EMBL" id="AEA44549.1"/>
    </source>
</evidence>
<proteinExistence type="predicted"/>
<dbReference type="RefSeq" id="WP_013687319.1">
    <property type="nucleotide sequence ID" value="NC_015321.1"/>
</dbReference>
<dbReference type="Proteomes" id="UP000007463">
    <property type="component" value="Chromosome"/>
</dbReference>
<gene>
    <name evidence="3" type="ordered locus">Fluta_2564</name>
</gene>
<dbReference type="eggNOG" id="ENOG5032HUI">
    <property type="taxonomic scope" value="Bacteria"/>
</dbReference>
<feature type="chain" id="PRO_5003283637" description="Outer membrane protein beta-barrel domain-containing protein" evidence="1">
    <location>
        <begin position="23"/>
        <end position="259"/>
    </location>
</feature>
<dbReference type="KEGG" id="fte:Fluta_2564"/>
<dbReference type="InterPro" id="IPR025665">
    <property type="entry name" value="Beta-barrel_OMP_2"/>
</dbReference>
<sequence length="259" mass="29514" precursor="true">MKALIIIISILFLSTKCFTIHAQEKKERIHPFEERKFTHSIVFGLNIGAMSPTSLPANIRKINKYDPQFCPSFGYEMLHHITPKWSIGFSAKIDYKGMSITDSVAYYRVSIEQEKNGQTSKFEGDFTGTNYTKARNVYFNLPVYAVFIPNKQWYYRLGGYIAYRWEGKFEGSVSNGYIRNGNSLGEKVIIDHADFDFSDQQGKWDLGIDAGAGVFIGKRWSVQANLQWGLKPVFPSDFTGLSFKMYNIFANVGAALRIL</sequence>
<dbReference type="OrthoDB" id="1014137at2"/>
<dbReference type="Pfam" id="PF13568">
    <property type="entry name" value="OMP_b-brl_2"/>
    <property type="match status" value="1"/>
</dbReference>
<dbReference type="STRING" id="755732.Fluta_2564"/>
<dbReference type="AlphaFoldDB" id="F2IEL0"/>
<evidence type="ECO:0000313" key="4">
    <source>
        <dbReference type="Proteomes" id="UP000007463"/>
    </source>
</evidence>
<dbReference type="HOGENOM" id="CLU_093065_0_0_10"/>
<feature type="domain" description="Outer membrane protein beta-barrel" evidence="2">
    <location>
        <begin position="22"/>
        <end position="234"/>
    </location>
</feature>
<reference evidence="3 4" key="1">
    <citation type="journal article" date="2011" name="Stand. Genomic Sci.">
        <title>Complete genome sequence of the gliding freshwater bacterium Fluviicola taffensis type strain (RW262).</title>
        <authorList>
            <person name="Woyke T."/>
            <person name="Chertkov O."/>
            <person name="Lapidus A."/>
            <person name="Nolan M."/>
            <person name="Lucas S."/>
            <person name="Del Rio T.G."/>
            <person name="Tice H."/>
            <person name="Cheng J.F."/>
            <person name="Tapia R."/>
            <person name="Han C."/>
            <person name="Goodwin L."/>
            <person name="Pitluck S."/>
            <person name="Liolios K."/>
            <person name="Pagani I."/>
            <person name="Ivanova N."/>
            <person name="Huntemann M."/>
            <person name="Mavromatis K."/>
            <person name="Mikhailova N."/>
            <person name="Pati A."/>
            <person name="Chen A."/>
            <person name="Palaniappan K."/>
            <person name="Land M."/>
            <person name="Hauser L."/>
            <person name="Brambilla E.M."/>
            <person name="Rohde M."/>
            <person name="Mwirichia R."/>
            <person name="Sikorski J."/>
            <person name="Tindall B.J."/>
            <person name="Goker M."/>
            <person name="Bristow J."/>
            <person name="Eisen J.A."/>
            <person name="Markowitz V."/>
            <person name="Hugenholtz P."/>
            <person name="Klenk H.P."/>
            <person name="Kyrpides N.C."/>
        </authorList>
    </citation>
    <scope>NUCLEOTIDE SEQUENCE [LARGE SCALE GENOMIC DNA]</scope>
    <source>
        <strain evidence="4">DSM 16823 / RW262 / RW262</strain>
    </source>
</reference>
<evidence type="ECO:0000259" key="2">
    <source>
        <dbReference type="Pfam" id="PF13568"/>
    </source>
</evidence>
<name>F2IEL0_FLUTR</name>
<reference evidence="4" key="2">
    <citation type="submission" date="2011-02" db="EMBL/GenBank/DDBJ databases">
        <title>The complete genome of Fluviicola taffensis DSM 16823.</title>
        <authorList>
            <consortium name="US DOE Joint Genome Institute (JGI-PGF)"/>
            <person name="Lucas S."/>
            <person name="Copeland A."/>
            <person name="Lapidus A."/>
            <person name="Bruce D."/>
            <person name="Goodwin L."/>
            <person name="Pitluck S."/>
            <person name="Kyrpides N."/>
            <person name="Mavromatis K."/>
            <person name="Ivanova N."/>
            <person name="Mikhailova N."/>
            <person name="Pagani I."/>
            <person name="Chertkov O."/>
            <person name="Detter J.C."/>
            <person name="Han C."/>
            <person name="Tapia R."/>
            <person name="Land M."/>
            <person name="Hauser L."/>
            <person name="Markowitz V."/>
            <person name="Cheng J.-F."/>
            <person name="Hugenholtz P."/>
            <person name="Woyke T."/>
            <person name="Wu D."/>
            <person name="Tindall B."/>
            <person name="Pomrenke H.G."/>
            <person name="Brambilla E."/>
            <person name="Klenk H.-P."/>
            <person name="Eisen J.A."/>
        </authorList>
    </citation>
    <scope>NUCLEOTIDE SEQUENCE [LARGE SCALE GENOMIC DNA]</scope>
    <source>
        <strain evidence="4">DSM 16823 / RW262 / RW262</strain>
    </source>
</reference>
<accession>F2IEL0</accession>
<dbReference type="EMBL" id="CP002542">
    <property type="protein sequence ID" value="AEA44549.1"/>
    <property type="molecule type" value="Genomic_DNA"/>
</dbReference>
<feature type="signal peptide" evidence="1">
    <location>
        <begin position="1"/>
        <end position="22"/>
    </location>
</feature>
<keyword evidence="4" id="KW-1185">Reference proteome</keyword>
<keyword evidence="1" id="KW-0732">Signal</keyword>
<evidence type="ECO:0000256" key="1">
    <source>
        <dbReference type="SAM" id="SignalP"/>
    </source>
</evidence>
<organism evidence="3 4">
    <name type="scientific">Fluviicola taffensis (strain DSM 16823 / NCIMB 13979 / RW262)</name>
    <dbReference type="NCBI Taxonomy" id="755732"/>
    <lineage>
        <taxon>Bacteria</taxon>
        <taxon>Pseudomonadati</taxon>
        <taxon>Bacteroidota</taxon>
        <taxon>Flavobacteriia</taxon>
        <taxon>Flavobacteriales</taxon>
        <taxon>Crocinitomicaceae</taxon>
        <taxon>Fluviicola</taxon>
    </lineage>
</organism>
<protein>
    <recommendedName>
        <fullName evidence="2">Outer membrane protein beta-barrel domain-containing protein</fullName>
    </recommendedName>
</protein>